<dbReference type="RefSeq" id="WP_146810351.1">
    <property type="nucleotide sequence ID" value="NZ_BJXX01000115.1"/>
</dbReference>
<organism evidence="1 2">
    <name type="scientific">Aneurinibacillus danicus</name>
    <dbReference type="NCBI Taxonomy" id="267746"/>
    <lineage>
        <taxon>Bacteria</taxon>
        <taxon>Bacillati</taxon>
        <taxon>Bacillota</taxon>
        <taxon>Bacilli</taxon>
        <taxon>Bacillales</taxon>
        <taxon>Paenibacillaceae</taxon>
        <taxon>Aneurinibacillus group</taxon>
        <taxon>Aneurinibacillus</taxon>
    </lineage>
</organism>
<keyword evidence="2" id="KW-1185">Reference proteome</keyword>
<dbReference type="Proteomes" id="UP000321157">
    <property type="component" value="Unassembled WGS sequence"/>
</dbReference>
<dbReference type="InterPro" id="IPR001672">
    <property type="entry name" value="G6P_Isomerase"/>
</dbReference>
<dbReference type="AlphaFoldDB" id="A0A511V800"/>
<reference evidence="1 2" key="1">
    <citation type="submission" date="2019-07" db="EMBL/GenBank/DDBJ databases">
        <title>Whole genome shotgun sequence of Aneurinibacillus danicus NBRC 102444.</title>
        <authorList>
            <person name="Hosoyama A."/>
            <person name="Uohara A."/>
            <person name="Ohji S."/>
            <person name="Ichikawa N."/>
        </authorList>
    </citation>
    <scope>NUCLEOTIDE SEQUENCE [LARGE SCALE GENOMIC DNA]</scope>
    <source>
        <strain evidence="1 2">NBRC 102444</strain>
    </source>
</reference>
<sequence>MASRVWHAHEMLHAGTGVGAEYTGWIQWPKTYNREEYERIRRVGTEIREKAEAFIVIGVGGSYLGAKAAMDMLLPAFYIEKIL</sequence>
<dbReference type="GO" id="GO:0006094">
    <property type="term" value="P:gluconeogenesis"/>
    <property type="evidence" value="ECO:0007669"/>
    <property type="project" value="InterPro"/>
</dbReference>
<gene>
    <name evidence="1" type="ORF">ADA01nite_25270</name>
</gene>
<protein>
    <recommendedName>
        <fullName evidence="3">Glucose-6-phosphate isomerase</fullName>
    </recommendedName>
</protein>
<evidence type="ECO:0000313" key="2">
    <source>
        <dbReference type="Proteomes" id="UP000321157"/>
    </source>
</evidence>
<evidence type="ECO:0008006" key="3">
    <source>
        <dbReference type="Google" id="ProtNLM"/>
    </source>
</evidence>
<dbReference type="InterPro" id="IPR046348">
    <property type="entry name" value="SIS_dom_sf"/>
</dbReference>
<dbReference type="GO" id="GO:0004347">
    <property type="term" value="F:glucose-6-phosphate isomerase activity"/>
    <property type="evidence" value="ECO:0007669"/>
    <property type="project" value="InterPro"/>
</dbReference>
<dbReference type="GO" id="GO:0006096">
    <property type="term" value="P:glycolytic process"/>
    <property type="evidence" value="ECO:0007669"/>
    <property type="project" value="InterPro"/>
</dbReference>
<dbReference type="Gene3D" id="3.40.50.10490">
    <property type="entry name" value="Glucose-6-phosphate isomerase like protein, domain 1"/>
    <property type="match status" value="1"/>
</dbReference>
<proteinExistence type="predicted"/>
<comment type="caution">
    <text evidence="1">The sequence shown here is derived from an EMBL/GenBank/DDBJ whole genome shotgun (WGS) entry which is preliminary data.</text>
</comment>
<dbReference type="OrthoDB" id="9983987at2"/>
<evidence type="ECO:0000313" key="1">
    <source>
        <dbReference type="EMBL" id="GEN35067.1"/>
    </source>
</evidence>
<dbReference type="PROSITE" id="PS51463">
    <property type="entry name" value="P_GLUCOSE_ISOMERASE_3"/>
    <property type="match status" value="1"/>
</dbReference>
<dbReference type="GO" id="GO:0097367">
    <property type="term" value="F:carbohydrate derivative binding"/>
    <property type="evidence" value="ECO:0007669"/>
    <property type="project" value="InterPro"/>
</dbReference>
<dbReference type="EMBL" id="BJXX01000115">
    <property type="protein sequence ID" value="GEN35067.1"/>
    <property type="molecule type" value="Genomic_DNA"/>
</dbReference>
<dbReference type="SUPFAM" id="SSF53697">
    <property type="entry name" value="SIS domain"/>
    <property type="match status" value="1"/>
</dbReference>
<name>A0A511V800_9BACL</name>
<accession>A0A511V800</accession>